<dbReference type="InterPro" id="IPR023494">
    <property type="entry name" value="Cyt_c_bgen_Ccs1/CcsB/ResB"/>
</dbReference>
<sequence length="564" mass="65593">MENVKCECGHVNPFGTYLCESCGKPLIEDDGQVADMRYEGVARRSQTYKKSIVDKIWNFFSSVKVGIWIIVLLLLASSLGTILPQEMYLPPGERASQFYENEYGTFGKLYYQLGLHDMYTSWWYMALIAALGISLVICSLDRFVPLYRALKTQRITRHTKFLERQKLFAKSGQIENIEESFAQAEEILKKKKYNIRKDNGNILAEKGRFSRWGPYVNHIGLIIFLIGCMLRFFPEMYLDEHIWVRDGEEVVIKGTDGEYFLRNEEFKVVLYDEDDELYRESLERAGAPVVQKFQTSATLLRRTSTNAIGSEPELEEVKHHYIRVNDPLTFGEFALYQVDYKLNELAEFTFTIEAVDEANEEDLSEIEFTVNLYDPEMVYEFENGYRIEIMEYFPNFVINDNREPTTLNRIPDNPRIIFEVFTPEMDPDEDQGEISLVGIQINEELNGENDYRIRMIDVEMRNVTALTIRKDRTIPILSIGGIIFMIGLVQGSYWNHRRIWLQNRDGEIWVAGHANKNWHALKNDFQAITKNTAIPMPIDQTEENLNERSKEIEGVEDNNGSTKQ</sequence>
<feature type="transmembrane region" description="Helical" evidence="7">
    <location>
        <begin position="474"/>
        <end position="494"/>
    </location>
</feature>
<comment type="subcellular location">
    <subcellularLocation>
        <location evidence="1">Membrane</location>
        <topology evidence="1">Multi-pass membrane protein</topology>
    </subcellularLocation>
</comment>
<feature type="transmembrane region" description="Helical" evidence="7">
    <location>
        <begin position="65"/>
        <end position="83"/>
    </location>
</feature>
<feature type="domain" description="ResB-like" evidence="8">
    <location>
        <begin position="63"/>
        <end position="526"/>
    </location>
</feature>
<keyword evidence="10" id="KW-1185">Reference proteome</keyword>
<accession>A0ABU0A356</accession>
<keyword evidence="2 7" id="KW-0812">Transmembrane</keyword>
<dbReference type="Proteomes" id="UP001230005">
    <property type="component" value="Unassembled WGS sequence"/>
</dbReference>
<evidence type="ECO:0000256" key="6">
    <source>
        <dbReference type="SAM" id="MobiDB-lite"/>
    </source>
</evidence>
<evidence type="ECO:0000256" key="2">
    <source>
        <dbReference type="ARBA" id="ARBA00022692"/>
    </source>
</evidence>
<dbReference type="PANTHER" id="PTHR31566">
    <property type="entry name" value="CYTOCHROME C BIOGENESIS PROTEIN CCS1, CHLOROPLASTIC"/>
    <property type="match status" value="1"/>
</dbReference>
<dbReference type="InterPro" id="IPR007816">
    <property type="entry name" value="ResB-like_domain"/>
</dbReference>
<evidence type="ECO:0000313" key="9">
    <source>
        <dbReference type="EMBL" id="MDQ0257690.1"/>
    </source>
</evidence>
<keyword evidence="3" id="KW-0201">Cytochrome c-type biogenesis</keyword>
<evidence type="ECO:0000256" key="7">
    <source>
        <dbReference type="SAM" id="Phobius"/>
    </source>
</evidence>
<evidence type="ECO:0000256" key="3">
    <source>
        <dbReference type="ARBA" id="ARBA00022748"/>
    </source>
</evidence>
<evidence type="ECO:0000256" key="4">
    <source>
        <dbReference type="ARBA" id="ARBA00022989"/>
    </source>
</evidence>
<feature type="region of interest" description="Disordered" evidence="6">
    <location>
        <begin position="542"/>
        <end position="564"/>
    </location>
</feature>
<evidence type="ECO:0000259" key="8">
    <source>
        <dbReference type="Pfam" id="PF05140"/>
    </source>
</evidence>
<protein>
    <submittedName>
        <fullName evidence="9">Cytochrome c biogenesis protein</fullName>
    </submittedName>
</protein>
<dbReference type="RefSeq" id="WP_307331810.1">
    <property type="nucleotide sequence ID" value="NZ_JAUSUG010000032.1"/>
</dbReference>
<dbReference type="Pfam" id="PF05140">
    <property type="entry name" value="ResB"/>
    <property type="match status" value="1"/>
</dbReference>
<keyword evidence="4 7" id="KW-1133">Transmembrane helix</keyword>
<dbReference type="PANTHER" id="PTHR31566:SF0">
    <property type="entry name" value="CYTOCHROME C BIOGENESIS PROTEIN CCS1, CHLOROPLASTIC"/>
    <property type="match status" value="1"/>
</dbReference>
<organism evidence="9 10">
    <name type="scientific">Evansella vedderi</name>
    <dbReference type="NCBI Taxonomy" id="38282"/>
    <lineage>
        <taxon>Bacteria</taxon>
        <taxon>Bacillati</taxon>
        <taxon>Bacillota</taxon>
        <taxon>Bacilli</taxon>
        <taxon>Bacillales</taxon>
        <taxon>Bacillaceae</taxon>
        <taxon>Evansella</taxon>
    </lineage>
</organism>
<evidence type="ECO:0000256" key="5">
    <source>
        <dbReference type="ARBA" id="ARBA00023136"/>
    </source>
</evidence>
<keyword evidence="5 7" id="KW-0472">Membrane</keyword>
<gene>
    <name evidence="9" type="ORF">J2S74_005152</name>
</gene>
<evidence type="ECO:0000313" key="10">
    <source>
        <dbReference type="Proteomes" id="UP001230005"/>
    </source>
</evidence>
<proteinExistence type="predicted"/>
<feature type="transmembrane region" description="Helical" evidence="7">
    <location>
        <begin position="122"/>
        <end position="144"/>
    </location>
</feature>
<reference evidence="9 10" key="1">
    <citation type="submission" date="2023-07" db="EMBL/GenBank/DDBJ databases">
        <title>Genomic Encyclopedia of Type Strains, Phase IV (KMG-IV): sequencing the most valuable type-strain genomes for metagenomic binning, comparative biology and taxonomic classification.</title>
        <authorList>
            <person name="Goeker M."/>
        </authorList>
    </citation>
    <scope>NUCLEOTIDE SEQUENCE [LARGE SCALE GENOMIC DNA]</scope>
    <source>
        <strain evidence="9 10">DSM 9768</strain>
    </source>
</reference>
<dbReference type="EMBL" id="JAUSUG010000032">
    <property type="protein sequence ID" value="MDQ0257690.1"/>
    <property type="molecule type" value="Genomic_DNA"/>
</dbReference>
<name>A0ABU0A356_9BACI</name>
<comment type="caution">
    <text evidence="9">The sequence shown here is derived from an EMBL/GenBank/DDBJ whole genome shotgun (WGS) entry which is preliminary data.</text>
</comment>
<evidence type="ECO:0000256" key="1">
    <source>
        <dbReference type="ARBA" id="ARBA00004141"/>
    </source>
</evidence>
<feature type="transmembrane region" description="Helical" evidence="7">
    <location>
        <begin position="215"/>
        <end position="233"/>
    </location>
</feature>